<dbReference type="EMBL" id="JBHUDZ010000018">
    <property type="protein sequence ID" value="MFD1605547.1"/>
    <property type="molecule type" value="Genomic_DNA"/>
</dbReference>
<comment type="caution">
    <text evidence="2">The sequence shown here is derived from an EMBL/GenBank/DDBJ whole genome shotgun (WGS) entry which is preliminary data.</text>
</comment>
<sequence length="319" mass="37298">MRKTLFLLLSITAVFCNAQGNPDEQVFDQIYSPSKKENLSTEAYEVFRTNKFLDFKDKETLIEKIDESVFKKIDLNNYFSVKKDWKEIEKETIASFEKSKNAEYSFLDNTMTEIRTEYGSYDVRKEIKTVYNSKCFVLLYEKKYFVGSDYNRTESIINVYDAENRVIKITKRTEYPKKTENTESIITVKYENGTVNIVSKNGSMHCEFIRNENPSEHVSKLSPNEIVAYFSYALMQQKMAAAEEHCTQQMAQKVKSVLLPFPNITRIKSLGGTGSFGEQVKIKENWEITYDNKKERYNAVFRLIKQKNGWKIDEFGLTK</sequence>
<protein>
    <recommendedName>
        <fullName evidence="4">DUF3828 domain-containing protein</fullName>
    </recommendedName>
</protein>
<feature type="chain" id="PRO_5045104155" description="DUF3828 domain-containing protein" evidence="1">
    <location>
        <begin position="19"/>
        <end position="319"/>
    </location>
</feature>
<gene>
    <name evidence="2" type="ORF">ACFSC2_22620</name>
</gene>
<organism evidence="2 3">
    <name type="scientific">Flavobacterium artemisiae</name>
    <dbReference type="NCBI Taxonomy" id="2126556"/>
    <lineage>
        <taxon>Bacteria</taxon>
        <taxon>Pseudomonadati</taxon>
        <taxon>Bacteroidota</taxon>
        <taxon>Flavobacteriia</taxon>
        <taxon>Flavobacteriales</taxon>
        <taxon>Flavobacteriaceae</taxon>
        <taxon>Flavobacterium</taxon>
    </lineage>
</organism>
<evidence type="ECO:0000256" key="1">
    <source>
        <dbReference type="SAM" id="SignalP"/>
    </source>
</evidence>
<feature type="signal peptide" evidence="1">
    <location>
        <begin position="1"/>
        <end position="18"/>
    </location>
</feature>
<keyword evidence="3" id="KW-1185">Reference proteome</keyword>
<evidence type="ECO:0000313" key="2">
    <source>
        <dbReference type="EMBL" id="MFD1605547.1"/>
    </source>
</evidence>
<dbReference type="Proteomes" id="UP001597138">
    <property type="component" value="Unassembled WGS sequence"/>
</dbReference>
<dbReference type="RefSeq" id="WP_379813365.1">
    <property type="nucleotide sequence ID" value="NZ_JBHUDZ010000018.1"/>
</dbReference>
<accession>A0ABW4HK76</accession>
<reference evidence="3" key="1">
    <citation type="journal article" date="2019" name="Int. J. Syst. Evol. Microbiol.">
        <title>The Global Catalogue of Microorganisms (GCM) 10K type strain sequencing project: providing services to taxonomists for standard genome sequencing and annotation.</title>
        <authorList>
            <consortium name="The Broad Institute Genomics Platform"/>
            <consortium name="The Broad Institute Genome Sequencing Center for Infectious Disease"/>
            <person name="Wu L."/>
            <person name="Ma J."/>
        </authorList>
    </citation>
    <scope>NUCLEOTIDE SEQUENCE [LARGE SCALE GENOMIC DNA]</scope>
    <source>
        <strain evidence="3">CCUG 70865</strain>
    </source>
</reference>
<name>A0ABW4HK76_9FLAO</name>
<keyword evidence="1" id="KW-0732">Signal</keyword>
<proteinExistence type="predicted"/>
<evidence type="ECO:0000313" key="3">
    <source>
        <dbReference type="Proteomes" id="UP001597138"/>
    </source>
</evidence>
<evidence type="ECO:0008006" key="4">
    <source>
        <dbReference type="Google" id="ProtNLM"/>
    </source>
</evidence>